<dbReference type="RefSeq" id="WP_257932126.1">
    <property type="nucleotide sequence ID" value="NZ_JAMZED010000038.1"/>
</dbReference>
<gene>
    <name evidence="3" type="ORF">M1B79_14055</name>
</gene>
<evidence type="ECO:0000313" key="3">
    <source>
        <dbReference type="EMBL" id="MCR6505757.1"/>
    </source>
</evidence>
<dbReference type="Proteomes" id="UP001143192">
    <property type="component" value="Unassembled WGS sequence"/>
</dbReference>
<evidence type="ECO:0000313" key="4">
    <source>
        <dbReference type="Proteomes" id="UP001143192"/>
    </source>
</evidence>
<keyword evidence="4" id="KW-1185">Reference proteome</keyword>
<dbReference type="PANTHER" id="PTHR35149:SF2">
    <property type="entry name" value="DUF262 DOMAIN-CONTAINING PROTEIN"/>
    <property type="match status" value="1"/>
</dbReference>
<reference evidence="3" key="1">
    <citation type="journal article" date="2022" name="Arch. Microbiol.">
        <title>Bacteroides muris sp. nov. isolated from the cecum of wild-derived house mice.</title>
        <authorList>
            <person name="Fokt H."/>
            <person name="Unni R."/>
            <person name="Repnik U."/>
            <person name="Schmitz R.A."/>
            <person name="Bramkamp M."/>
            <person name="Baines J.F."/>
            <person name="Unterweger D."/>
        </authorList>
    </citation>
    <scope>NUCLEOTIDE SEQUENCE</scope>
    <source>
        <strain evidence="3">KH365_2</strain>
    </source>
</reference>
<dbReference type="EMBL" id="JAMZED010000038">
    <property type="protein sequence ID" value="MCR6505757.1"/>
    <property type="molecule type" value="Genomic_DNA"/>
</dbReference>
<dbReference type="InterPro" id="IPR011089">
    <property type="entry name" value="GmrSD_C"/>
</dbReference>
<name>A0A9X2SUI8_9BACE</name>
<evidence type="ECO:0000259" key="2">
    <source>
        <dbReference type="Pfam" id="PF07510"/>
    </source>
</evidence>
<dbReference type="AlphaFoldDB" id="A0A9X2SUI8"/>
<proteinExistence type="predicted"/>
<reference evidence="3" key="2">
    <citation type="submission" date="2022-04" db="EMBL/GenBank/DDBJ databases">
        <authorList>
            <person name="Fokt H."/>
            <person name="Baines J."/>
        </authorList>
    </citation>
    <scope>NUCLEOTIDE SEQUENCE</scope>
    <source>
        <strain evidence="3">KH365_2</strain>
    </source>
</reference>
<evidence type="ECO:0000259" key="1">
    <source>
        <dbReference type="Pfam" id="PF03235"/>
    </source>
</evidence>
<protein>
    <submittedName>
        <fullName evidence="3">DUF262 domain-containing protein</fullName>
    </submittedName>
</protein>
<feature type="domain" description="GmrSD restriction endonucleases C-terminal" evidence="2">
    <location>
        <begin position="431"/>
        <end position="562"/>
    </location>
</feature>
<feature type="domain" description="GmrSD restriction endonucleases N-terminal" evidence="1">
    <location>
        <begin position="19"/>
        <end position="225"/>
    </location>
</feature>
<dbReference type="PANTHER" id="PTHR35149">
    <property type="entry name" value="SLL5132 PROTEIN"/>
    <property type="match status" value="1"/>
</dbReference>
<accession>A0A9X2SUI8</accession>
<comment type="caution">
    <text evidence="3">The sequence shown here is derived from an EMBL/GenBank/DDBJ whole genome shotgun (WGS) entry which is preliminary data.</text>
</comment>
<dbReference type="InterPro" id="IPR004919">
    <property type="entry name" value="GmrSD_N"/>
</dbReference>
<sequence>MIQENTPAKVGLLELLLASSGVQFVIPAYQRNYTWTASREVKQLLDDIKAVLRGERNKHFIGIIIYLERSLDFSRRERSVIDGQQRLTTLFLSLYAVKELMLERGMVEEAKRLEMQYLINPFDETSKYKLKPLVSDDMVYQQIVIRDFSNIENKKSTVWLNFEYIKNEIKTLTERFSLNDVLQAMNRLYLVCVPISNDDYPQKIFESINATGAKLTASDLIRNFMLMPIESVKQDEYYNKYWKELEKLISTDSKRLESYFRFFLIAKRQSTVKKSDVYRIFTEWFAATEKEIGVEGIFKEVVHYARCHYAVYAQPIPELEATLRKPIEEFRHILSDMPAPLLMEYMSLNRRTDTKGNPFISTQQLADVITVLNSYLMRRALCDLDTSSISNYFPTLLKETLADCNGDYSNLVVIFKKDLVNRNKGNAMEMPDDKKLEERILNANMYNLRTWLNIFLCKLESEDNPAPVDFSKLSIEHLMPQKPTQEWYDALQTDAETYEQNLHRLGNLTLAARPDNSKMSNNVWEYKTRILSSTSHLKLNEAILQKTHWTIEDIDERTRYLISCISRLYPYFEAKGEIVTKIPVVIDCQEGYAIGTFYPDNGSIEVLESSVLNTAFSTPEKYPWVEEQRQELLEDGVIAYNDKHQLVFMQNYTFYTQIKGSTALSSVASLILHGNRNGWEYWYTEDGKQLGQVEGLKKGKE</sequence>
<dbReference type="Pfam" id="PF03235">
    <property type="entry name" value="GmrSD_N"/>
    <property type="match status" value="1"/>
</dbReference>
<dbReference type="Pfam" id="PF07510">
    <property type="entry name" value="GmrSD_C"/>
    <property type="match status" value="1"/>
</dbReference>
<organism evidence="3 4">
    <name type="scientific">Bacteroides muris</name>
    <name type="common">ex Fokt et al. 2023</name>
    <dbReference type="NCBI Taxonomy" id="2937417"/>
    <lineage>
        <taxon>Bacteria</taxon>
        <taxon>Pseudomonadati</taxon>
        <taxon>Bacteroidota</taxon>
        <taxon>Bacteroidia</taxon>
        <taxon>Bacteroidales</taxon>
        <taxon>Bacteroidaceae</taxon>
        <taxon>Bacteroides</taxon>
    </lineage>
</organism>